<name>A0ABV3L2Q6_9RHOB</name>
<evidence type="ECO:0008006" key="4">
    <source>
        <dbReference type="Google" id="ProtNLM"/>
    </source>
</evidence>
<evidence type="ECO:0000256" key="1">
    <source>
        <dbReference type="SAM" id="SignalP"/>
    </source>
</evidence>
<feature type="signal peptide" evidence="1">
    <location>
        <begin position="1"/>
        <end position="21"/>
    </location>
</feature>
<protein>
    <recommendedName>
        <fullName evidence="4">Lipoprotein</fullName>
    </recommendedName>
</protein>
<comment type="caution">
    <text evidence="2">The sequence shown here is derived from an EMBL/GenBank/DDBJ whole genome shotgun (WGS) entry which is preliminary data.</text>
</comment>
<dbReference type="EMBL" id="JBFBVU010000003">
    <property type="protein sequence ID" value="MEV8465859.1"/>
    <property type="molecule type" value="Genomic_DNA"/>
</dbReference>
<sequence>MNTSFAAALACLAISAAPALAGGCPANAPKMGWNIQSGDQRVSGDYLQNLLTGKKVKYGSEGTEVYKTDGSYAYLAGGKSYAAPAFRFYANGTRCIDYSSPRFDLYVVRDKKLVLLNAQGNRLAGQVTK</sequence>
<feature type="chain" id="PRO_5045178766" description="Lipoprotein" evidence="1">
    <location>
        <begin position="22"/>
        <end position="129"/>
    </location>
</feature>
<proteinExistence type="predicted"/>
<organism evidence="2 3">
    <name type="scientific">Meridianimarinicoccus marinus</name>
    <dbReference type="NCBI Taxonomy" id="3231483"/>
    <lineage>
        <taxon>Bacteria</taxon>
        <taxon>Pseudomonadati</taxon>
        <taxon>Pseudomonadota</taxon>
        <taxon>Alphaproteobacteria</taxon>
        <taxon>Rhodobacterales</taxon>
        <taxon>Paracoccaceae</taxon>
        <taxon>Meridianimarinicoccus</taxon>
    </lineage>
</organism>
<accession>A0ABV3L2Q6</accession>
<gene>
    <name evidence="2" type="ORF">AB0T83_03575</name>
</gene>
<dbReference type="RefSeq" id="WP_366191629.1">
    <property type="nucleotide sequence ID" value="NZ_JBFBVU010000003.1"/>
</dbReference>
<evidence type="ECO:0000313" key="2">
    <source>
        <dbReference type="EMBL" id="MEV8465859.1"/>
    </source>
</evidence>
<keyword evidence="1" id="KW-0732">Signal</keyword>
<reference evidence="2 3" key="1">
    <citation type="submission" date="2024-07" db="EMBL/GenBank/DDBJ databases">
        <authorList>
            <person name="Kang M."/>
        </authorList>
    </citation>
    <scope>NUCLEOTIDE SEQUENCE [LARGE SCALE GENOMIC DNA]</scope>
    <source>
        <strain evidence="2 3">DFM31</strain>
    </source>
</reference>
<evidence type="ECO:0000313" key="3">
    <source>
        <dbReference type="Proteomes" id="UP001553161"/>
    </source>
</evidence>
<dbReference type="Proteomes" id="UP001553161">
    <property type="component" value="Unassembled WGS sequence"/>
</dbReference>
<keyword evidence="3" id="KW-1185">Reference proteome</keyword>